<evidence type="ECO:0000256" key="5">
    <source>
        <dbReference type="ARBA" id="ARBA00023242"/>
    </source>
</evidence>
<dbReference type="PANTHER" id="PTHR12758:SF19">
    <property type="entry name" value="APOPTOSIS INHIBITOR 5"/>
    <property type="match status" value="1"/>
</dbReference>
<evidence type="ECO:0000313" key="8">
    <source>
        <dbReference type="Proteomes" id="UP000694557"/>
    </source>
</evidence>
<keyword evidence="4" id="KW-0677">Repeat</keyword>
<dbReference type="GO" id="GO:0003723">
    <property type="term" value="F:RNA binding"/>
    <property type="evidence" value="ECO:0007669"/>
    <property type="project" value="TreeGrafter"/>
</dbReference>
<evidence type="ECO:0000256" key="1">
    <source>
        <dbReference type="ARBA" id="ARBA00004123"/>
    </source>
</evidence>
<gene>
    <name evidence="7" type="primary">API5</name>
    <name evidence="7" type="synonym">api5</name>
</gene>
<dbReference type="Gene3D" id="1.25.10.10">
    <property type="entry name" value="Leucine-rich Repeat Variant"/>
    <property type="match status" value="1"/>
</dbReference>
<protein>
    <submittedName>
        <fullName evidence="7">Apoptosis inhibitor 5</fullName>
    </submittedName>
</protein>
<evidence type="ECO:0000256" key="6">
    <source>
        <dbReference type="SAM" id="MobiDB-lite"/>
    </source>
</evidence>
<proteinExistence type="inferred from homology"/>
<evidence type="ECO:0000256" key="2">
    <source>
        <dbReference type="ARBA" id="ARBA00009515"/>
    </source>
</evidence>
<dbReference type="SUPFAM" id="SSF48371">
    <property type="entry name" value="ARM repeat"/>
    <property type="match status" value="1"/>
</dbReference>
<feature type="compositionally biased region" description="Gly residues" evidence="6">
    <location>
        <begin position="498"/>
        <end position="507"/>
    </location>
</feature>
<name>A0A8C7DI65_ONCKI</name>
<dbReference type="AlphaFoldDB" id="A0A8C7DI65"/>
<evidence type="ECO:0000256" key="4">
    <source>
        <dbReference type="ARBA" id="ARBA00022737"/>
    </source>
</evidence>
<feature type="region of interest" description="Disordered" evidence="6">
    <location>
        <begin position="523"/>
        <end position="542"/>
    </location>
</feature>
<feature type="region of interest" description="Disordered" evidence="6">
    <location>
        <begin position="453"/>
        <end position="508"/>
    </location>
</feature>
<dbReference type="PANTHER" id="PTHR12758">
    <property type="entry name" value="APOPTOSIS INHIBITOR 5-RELATED"/>
    <property type="match status" value="1"/>
</dbReference>
<dbReference type="GO" id="GO:0006915">
    <property type="term" value="P:apoptotic process"/>
    <property type="evidence" value="ECO:0007669"/>
    <property type="project" value="UniProtKB-KW"/>
</dbReference>
<dbReference type="InterPro" id="IPR008383">
    <property type="entry name" value="API5"/>
</dbReference>
<keyword evidence="3" id="KW-0053">Apoptosis</keyword>
<organism evidence="7 8">
    <name type="scientific">Oncorhynchus kisutch</name>
    <name type="common">Coho salmon</name>
    <name type="synonym">Salmo kisutch</name>
    <dbReference type="NCBI Taxonomy" id="8019"/>
    <lineage>
        <taxon>Eukaryota</taxon>
        <taxon>Metazoa</taxon>
        <taxon>Chordata</taxon>
        <taxon>Craniata</taxon>
        <taxon>Vertebrata</taxon>
        <taxon>Euteleostomi</taxon>
        <taxon>Actinopterygii</taxon>
        <taxon>Neopterygii</taxon>
        <taxon>Teleostei</taxon>
        <taxon>Protacanthopterygii</taxon>
        <taxon>Salmoniformes</taxon>
        <taxon>Salmonidae</taxon>
        <taxon>Salmoninae</taxon>
        <taxon>Oncorhynchus</taxon>
    </lineage>
</organism>
<keyword evidence="8" id="KW-1185">Reference proteome</keyword>
<dbReference type="GO" id="GO:0005634">
    <property type="term" value="C:nucleus"/>
    <property type="evidence" value="ECO:0007669"/>
    <property type="project" value="UniProtKB-SubCell"/>
</dbReference>
<dbReference type="Pfam" id="PF05918">
    <property type="entry name" value="API5"/>
    <property type="match status" value="1"/>
</dbReference>
<reference evidence="7" key="1">
    <citation type="submission" date="2025-08" db="UniProtKB">
        <authorList>
            <consortium name="Ensembl"/>
        </authorList>
    </citation>
    <scope>IDENTIFICATION</scope>
</reference>
<evidence type="ECO:0000313" key="7">
    <source>
        <dbReference type="Ensembl" id="ENSOKIP00005021731.1"/>
    </source>
</evidence>
<dbReference type="GO" id="GO:0043066">
    <property type="term" value="P:negative regulation of apoptotic process"/>
    <property type="evidence" value="ECO:0007669"/>
    <property type="project" value="UniProtKB-ARBA"/>
</dbReference>
<comment type="similarity">
    <text evidence="2">Belongs to the API5 family.</text>
</comment>
<dbReference type="InterPro" id="IPR011989">
    <property type="entry name" value="ARM-like"/>
</dbReference>
<comment type="subcellular location">
    <subcellularLocation>
        <location evidence="1">Nucleus</location>
    </subcellularLocation>
</comment>
<dbReference type="Proteomes" id="UP000694557">
    <property type="component" value="Unassembled WGS sequence"/>
</dbReference>
<accession>A0A8C7DI65</accession>
<evidence type="ECO:0000256" key="3">
    <source>
        <dbReference type="ARBA" id="ARBA00022703"/>
    </source>
</evidence>
<dbReference type="GeneTree" id="ENSGT00390000010991"/>
<dbReference type="Ensembl" id="ENSOKIT00005023100.1">
    <property type="protein sequence ID" value="ENSOKIP00005021731.1"/>
    <property type="gene ID" value="ENSOKIG00005009496.1"/>
</dbReference>
<dbReference type="FunFam" id="1.25.10.10:FF:000092">
    <property type="entry name" value="apoptosis inhibitor 5 isoform X2"/>
    <property type="match status" value="1"/>
</dbReference>
<keyword evidence="5" id="KW-0539">Nucleus</keyword>
<sequence length="542" mass="60876">MAVTIEELYRNYGILADAKPEDLSQHKDAYQVILDGVKGGPKEKRLAAQFIPKFFSSFPELADAAINAQLDLCEDEDVSIRRQAIKELPRFAAGENIVRVADILTQLLQTEDSAEFNQVNTALVSIFKMDAKGKSTLGGLFSQILQGEDIVRERAIKFLSIKLKTMPEDAMTKEVEDYIFTETKKVLEDVTGEEFVLLMRILMVLKGLQTMSGRQQLVELVVEQAFLEQALNPADPDTVDRLLQCTRQALPLFSKNVHSTRFVTYFCDHVLPNLSSLTSPVAELDIQLEVLKLLAEMSPFCGDMEKVETNLTMLFEKLLEFMPLPPETEGENGENTLSDEPKLQFSYVECLLFSFHQLGKKLPDFLIDKINAERLKDFKIRLQYFARGLQVYIRQLRVALQGKTGDALKTEENKIKVVALKITNNINVLIKDLFHNPPSYKTSFNVVTGNLRPSGEDMGAGSTMKKQLSPPLPRRDARQIYNPPSGKYSATIGNFSNGEGGGEGVLGHGPRAQVLRERKRELENAHLDSHRTPNRTGEVLQI</sequence>
<reference evidence="7" key="2">
    <citation type="submission" date="2025-09" db="UniProtKB">
        <authorList>
            <consortium name="Ensembl"/>
        </authorList>
    </citation>
    <scope>IDENTIFICATION</scope>
</reference>
<dbReference type="InterPro" id="IPR016024">
    <property type="entry name" value="ARM-type_fold"/>
</dbReference>